<feature type="non-terminal residue" evidence="3">
    <location>
        <position position="1"/>
    </location>
</feature>
<dbReference type="VEuPathDB" id="FungiDB:MAN_07173"/>
<name>A0A0B4F8D9_METAF</name>
<sequence length="271" mass="30686">MPHFSSFITAALLLTTTSTAETPKRGLAANDGILINNFWGIFKGHKSQITWLYNWDSTTNQKQPFAEFVPMLWGTQSYHAQQWHNNARYWMQRGTQHLLGFNEPDRPDQANMSPEAAVTAWKTYMEPYAGQVKLGAPAISNAGYDWLSEFLNLCQGCHIDFIPVHWYNDYTLEFDLENWVRKICQLGRGREIWITEFQGFGSPAQQGEFLKRAMPFLDKTACVARYAYFGTAMNSQVLLQNGGPALSPLGTQYAFSPYGSGTVQGGMYGFR</sequence>
<keyword evidence="3" id="KW-0378">Hydrolase</keyword>
<keyword evidence="4" id="KW-1185">Reference proteome</keyword>
<proteinExistence type="predicted"/>
<feature type="chain" id="PRO_5002090378" evidence="1">
    <location>
        <begin position="21"/>
        <end position="271"/>
    </location>
</feature>
<dbReference type="PANTHER" id="PTHR34154:SF10">
    <property type="entry name" value="ASL1-LIKE GLYCOSYL HYDROLASE CATALYTIC DOMAIN-CONTAINING PROTEIN"/>
    <property type="match status" value="1"/>
</dbReference>
<gene>
    <name evidence="3" type="ORF">MAN_07173</name>
</gene>
<protein>
    <submittedName>
        <fullName evidence="3">Glycoside hydrolase, superfamily</fullName>
    </submittedName>
</protein>
<dbReference type="HOGENOM" id="CLU_040908_4_0_1"/>
<evidence type="ECO:0000313" key="3">
    <source>
        <dbReference type="EMBL" id="KID64002.1"/>
    </source>
</evidence>
<evidence type="ECO:0000313" key="4">
    <source>
        <dbReference type="Proteomes" id="UP000031186"/>
    </source>
</evidence>
<dbReference type="EMBL" id="AZNF01000009">
    <property type="protein sequence ID" value="KID64002.1"/>
    <property type="molecule type" value="Genomic_DNA"/>
</dbReference>
<dbReference type="Gene3D" id="3.20.20.80">
    <property type="entry name" value="Glycosidases"/>
    <property type="match status" value="1"/>
</dbReference>
<evidence type="ECO:0000256" key="1">
    <source>
        <dbReference type="SAM" id="SignalP"/>
    </source>
</evidence>
<feature type="signal peptide" evidence="1">
    <location>
        <begin position="1"/>
        <end position="20"/>
    </location>
</feature>
<keyword evidence="1" id="KW-0732">Signal</keyword>
<dbReference type="Proteomes" id="UP000031186">
    <property type="component" value="Unassembled WGS sequence"/>
</dbReference>
<dbReference type="GO" id="GO:0071966">
    <property type="term" value="P:fungal-type cell wall polysaccharide metabolic process"/>
    <property type="evidence" value="ECO:0007669"/>
    <property type="project" value="TreeGrafter"/>
</dbReference>
<dbReference type="InterPro" id="IPR017853">
    <property type="entry name" value="GH"/>
</dbReference>
<dbReference type="Pfam" id="PF11790">
    <property type="entry name" value="Glyco_hydro_cc"/>
    <property type="match status" value="1"/>
</dbReference>
<accession>A0A0B4F8D9</accession>
<evidence type="ECO:0000259" key="2">
    <source>
        <dbReference type="Pfam" id="PF11790"/>
    </source>
</evidence>
<organism evidence="3 4">
    <name type="scientific">Metarhizium anisopliae (strain ARSEF 549)</name>
    <dbReference type="NCBI Taxonomy" id="3151832"/>
    <lineage>
        <taxon>Eukaryota</taxon>
        <taxon>Fungi</taxon>
        <taxon>Dikarya</taxon>
        <taxon>Ascomycota</taxon>
        <taxon>Pezizomycotina</taxon>
        <taxon>Sordariomycetes</taxon>
        <taxon>Hypocreomycetidae</taxon>
        <taxon>Hypocreales</taxon>
        <taxon>Clavicipitaceae</taxon>
        <taxon>Metarhizium</taxon>
    </lineage>
</organism>
<dbReference type="GO" id="GO:0009277">
    <property type="term" value="C:fungal-type cell wall"/>
    <property type="evidence" value="ECO:0007669"/>
    <property type="project" value="TreeGrafter"/>
</dbReference>
<dbReference type="InterPro" id="IPR024655">
    <property type="entry name" value="Asl1_glyco_hydro_catalytic"/>
</dbReference>
<comment type="caution">
    <text evidence="3">The sequence shown here is derived from an EMBL/GenBank/DDBJ whole genome shotgun (WGS) entry which is preliminary data.</text>
</comment>
<dbReference type="OrthoDB" id="43654at2759"/>
<reference evidence="3 4" key="1">
    <citation type="journal article" date="2014" name="Proc. Natl. Acad. Sci. U.S.A.">
        <title>Trajectory and genomic determinants of fungal-pathogen speciation and host adaptation.</title>
        <authorList>
            <person name="Hu X."/>
            <person name="Xiao G."/>
            <person name="Zheng P."/>
            <person name="Shang Y."/>
            <person name="Su Y."/>
            <person name="Zhang X."/>
            <person name="Liu X."/>
            <person name="Zhan S."/>
            <person name="St Leger R.J."/>
            <person name="Wang C."/>
        </authorList>
    </citation>
    <scope>NUCLEOTIDE SEQUENCE [LARGE SCALE GENOMIC DNA]</scope>
    <source>
        <strain evidence="3 4">ARSEF 549</strain>
    </source>
</reference>
<dbReference type="AlphaFoldDB" id="A0A0B4F8D9"/>
<dbReference type="PANTHER" id="PTHR34154">
    <property type="entry name" value="ALKALI-SENSITIVE LINKAGE PROTEIN 1"/>
    <property type="match status" value="1"/>
</dbReference>
<dbReference type="GO" id="GO:0016787">
    <property type="term" value="F:hydrolase activity"/>
    <property type="evidence" value="ECO:0007669"/>
    <property type="project" value="UniProtKB-KW"/>
</dbReference>
<feature type="domain" description="Asl1-like glycosyl hydrolase catalytic" evidence="2">
    <location>
        <begin position="42"/>
        <end position="253"/>
    </location>
</feature>
<dbReference type="InterPro" id="IPR053183">
    <property type="entry name" value="ASL1"/>
</dbReference>
<dbReference type="SUPFAM" id="SSF51445">
    <property type="entry name" value="(Trans)glycosidases"/>
    <property type="match status" value="1"/>
</dbReference>